<keyword evidence="2" id="KW-1185">Reference proteome</keyword>
<dbReference type="AlphaFoldDB" id="L9XY10"/>
<evidence type="ECO:0000313" key="2">
    <source>
        <dbReference type="Proteomes" id="UP000011531"/>
    </source>
</evidence>
<organism evidence="1 2">
    <name type="scientific">Natronococcus jeotgali DSM 18795</name>
    <dbReference type="NCBI Taxonomy" id="1227498"/>
    <lineage>
        <taxon>Archaea</taxon>
        <taxon>Methanobacteriati</taxon>
        <taxon>Methanobacteriota</taxon>
        <taxon>Stenosarchaea group</taxon>
        <taxon>Halobacteria</taxon>
        <taxon>Halobacteriales</taxon>
        <taxon>Natrialbaceae</taxon>
        <taxon>Natronococcus</taxon>
    </lineage>
</organism>
<dbReference type="Proteomes" id="UP000011531">
    <property type="component" value="Unassembled WGS sequence"/>
</dbReference>
<name>L9XY10_9EURY</name>
<comment type="caution">
    <text evidence="1">The sequence shown here is derived from an EMBL/GenBank/DDBJ whole genome shotgun (WGS) entry which is preliminary data.</text>
</comment>
<gene>
    <name evidence="1" type="ORF">C492_00619</name>
</gene>
<dbReference type="EMBL" id="AOIA01000017">
    <property type="protein sequence ID" value="ELY66382.1"/>
    <property type="molecule type" value="Genomic_DNA"/>
</dbReference>
<accession>L9XY10</accession>
<protein>
    <submittedName>
        <fullName evidence="1">Uncharacterized protein</fullName>
    </submittedName>
</protein>
<evidence type="ECO:0000313" key="1">
    <source>
        <dbReference type="EMBL" id="ELY66382.1"/>
    </source>
</evidence>
<sequence>MREVCENEPVAVALFSGGLSGQCFTLSPEEIPENADYITLKAGQYCFLGEVPEDPQEDVTWCIEQSNGQPDRLPDISNVTLYTCPDEAPPSVDDVDVTCEQIVITTSNIDDGETLDVTVDFSDGSTEEYTPTVTDNQATVTLPGDRDPVDLRIEYDGLILFDAGVAASDAPCGDNPAVTDIEVTCAQITIQTTNIDEGEQLDVTVDFTDGSTETYISTVGATGVVTVELPGDRDPERLTVEYEGLLLFDQLVAAADAPCRRQPECPPGLDIVYKYYKKKGKWCPKVETGGDPDAFSIEGDRKKVTISAPFPFAVSYAVQQKKHDKCYDGQKDTHHKNCKEQDPVLAEPVDGQYCATISCKKKICWFRVFCPEDNSGDPVSNS</sequence>
<reference evidence="1 2" key="1">
    <citation type="journal article" date="2014" name="PLoS Genet.">
        <title>Phylogenetically driven sequencing of extremely halophilic archaea reveals strategies for static and dynamic osmo-response.</title>
        <authorList>
            <person name="Becker E.A."/>
            <person name="Seitzer P.M."/>
            <person name="Tritt A."/>
            <person name="Larsen D."/>
            <person name="Krusor M."/>
            <person name="Yao A.I."/>
            <person name="Wu D."/>
            <person name="Madern D."/>
            <person name="Eisen J.A."/>
            <person name="Darling A.E."/>
            <person name="Facciotti M.T."/>
        </authorList>
    </citation>
    <scope>NUCLEOTIDE SEQUENCE [LARGE SCALE GENOMIC DNA]</scope>
    <source>
        <strain evidence="1 2">DSM 18795</strain>
    </source>
</reference>
<proteinExistence type="predicted"/>